<dbReference type="AlphaFoldDB" id="A0A0A9AHK5"/>
<protein>
    <submittedName>
        <fullName evidence="1">Uncharacterized protein</fullName>
    </submittedName>
</protein>
<reference evidence="1" key="1">
    <citation type="submission" date="2014-09" db="EMBL/GenBank/DDBJ databases">
        <authorList>
            <person name="Magalhaes I.L.F."/>
            <person name="Oliveira U."/>
            <person name="Santos F.R."/>
            <person name="Vidigal T.H.D.A."/>
            <person name="Brescovit A.D."/>
            <person name="Santos A.J."/>
        </authorList>
    </citation>
    <scope>NUCLEOTIDE SEQUENCE</scope>
    <source>
        <tissue evidence="1">Shoot tissue taken approximately 20 cm above the soil surface</tissue>
    </source>
</reference>
<reference evidence="1" key="2">
    <citation type="journal article" date="2015" name="Data Brief">
        <title>Shoot transcriptome of the giant reed, Arundo donax.</title>
        <authorList>
            <person name="Barrero R.A."/>
            <person name="Guerrero F.D."/>
            <person name="Moolhuijzen P."/>
            <person name="Goolsby J.A."/>
            <person name="Tidwell J."/>
            <person name="Bellgard S.E."/>
            <person name="Bellgard M.I."/>
        </authorList>
    </citation>
    <scope>NUCLEOTIDE SEQUENCE</scope>
    <source>
        <tissue evidence="1">Shoot tissue taken approximately 20 cm above the soil surface</tissue>
    </source>
</reference>
<sequence>MNLRIGKNSQASNCFHSKCLMITQPRLLLRKNWRGHISSVLSLLDYVLKIDEEQR</sequence>
<evidence type="ECO:0000313" key="1">
    <source>
        <dbReference type="EMBL" id="JAD51139.1"/>
    </source>
</evidence>
<dbReference type="EMBL" id="GBRH01246756">
    <property type="protein sequence ID" value="JAD51139.1"/>
    <property type="molecule type" value="Transcribed_RNA"/>
</dbReference>
<organism evidence="1">
    <name type="scientific">Arundo donax</name>
    <name type="common">Giant reed</name>
    <name type="synonym">Donax arundinaceus</name>
    <dbReference type="NCBI Taxonomy" id="35708"/>
    <lineage>
        <taxon>Eukaryota</taxon>
        <taxon>Viridiplantae</taxon>
        <taxon>Streptophyta</taxon>
        <taxon>Embryophyta</taxon>
        <taxon>Tracheophyta</taxon>
        <taxon>Spermatophyta</taxon>
        <taxon>Magnoliopsida</taxon>
        <taxon>Liliopsida</taxon>
        <taxon>Poales</taxon>
        <taxon>Poaceae</taxon>
        <taxon>PACMAD clade</taxon>
        <taxon>Arundinoideae</taxon>
        <taxon>Arundineae</taxon>
        <taxon>Arundo</taxon>
    </lineage>
</organism>
<proteinExistence type="predicted"/>
<name>A0A0A9AHK5_ARUDO</name>
<accession>A0A0A9AHK5</accession>